<name>A0A939DVJ7_9MICO</name>
<evidence type="ECO:0000313" key="2">
    <source>
        <dbReference type="EMBL" id="MBN8205797.1"/>
    </source>
</evidence>
<keyword evidence="1" id="KW-0812">Transmembrane</keyword>
<organism evidence="2 3">
    <name type="scientific">Microbacterium esteraromaticum</name>
    <dbReference type="NCBI Taxonomy" id="57043"/>
    <lineage>
        <taxon>Bacteria</taxon>
        <taxon>Bacillati</taxon>
        <taxon>Actinomycetota</taxon>
        <taxon>Actinomycetes</taxon>
        <taxon>Micrococcales</taxon>
        <taxon>Microbacteriaceae</taxon>
        <taxon>Microbacterium</taxon>
    </lineage>
</organism>
<evidence type="ECO:0000313" key="3">
    <source>
        <dbReference type="Proteomes" id="UP000664385"/>
    </source>
</evidence>
<feature type="transmembrane region" description="Helical" evidence="1">
    <location>
        <begin position="34"/>
        <end position="53"/>
    </location>
</feature>
<evidence type="ECO:0000256" key="1">
    <source>
        <dbReference type="SAM" id="Phobius"/>
    </source>
</evidence>
<gene>
    <name evidence="2" type="ORF">JF543_07460</name>
</gene>
<protein>
    <recommendedName>
        <fullName evidence="4">Phage holin family protein</fullName>
    </recommendedName>
</protein>
<dbReference type="AlphaFoldDB" id="A0A939DVJ7"/>
<reference evidence="2" key="1">
    <citation type="submission" date="2020-12" db="EMBL/GenBank/DDBJ databases">
        <title>PHA producing bacteria isolated from mangrove.</title>
        <authorList>
            <person name="Zheng W."/>
            <person name="Yu S."/>
            <person name="Huang Y."/>
        </authorList>
    </citation>
    <scope>NUCLEOTIDE SEQUENCE</scope>
    <source>
        <strain evidence="2">GN8-5</strain>
    </source>
</reference>
<dbReference type="Proteomes" id="UP000664385">
    <property type="component" value="Unassembled WGS sequence"/>
</dbReference>
<feature type="transmembrane region" description="Helical" evidence="1">
    <location>
        <begin position="65"/>
        <end position="87"/>
    </location>
</feature>
<dbReference type="EMBL" id="JAEMWU010000001">
    <property type="protein sequence ID" value="MBN8205797.1"/>
    <property type="molecule type" value="Genomic_DNA"/>
</dbReference>
<evidence type="ECO:0008006" key="4">
    <source>
        <dbReference type="Google" id="ProtNLM"/>
    </source>
</evidence>
<proteinExistence type="predicted"/>
<keyword evidence="1" id="KW-1133">Transmembrane helix</keyword>
<dbReference type="RefSeq" id="WP_206823547.1">
    <property type="nucleotide sequence ID" value="NZ_CP063379.1"/>
</dbReference>
<keyword evidence="1" id="KW-0472">Membrane</keyword>
<comment type="caution">
    <text evidence="2">The sequence shown here is derived from an EMBL/GenBank/DDBJ whole genome shotgun (WGS) entry which is preliminary data.</text>
</comment>
<accession>A0A939DVJ7</accession>
<sequence length="135" mass="14665">MITLLIRGVLFVASAALGLIVADLLLPDFTIVWSRWWGFVLCVVIFAVLQSILSPWVVKIARRHAPTLLGGVGIFSTLIALIVVVLLPIDGLHISGIVAWTLSAVIIWAVTALATLLLPMLFLRKTVQKAKNSDE</sequence>
<feature type="transmembrane region" description="Helical" evidence="1">
    <location>
        <begin position="99"/>
        <end position="123"/>
    </location>
</feature>